<dbReference type="InterPro" id="IPR036259">
    <property type="entry name" value="MFS_trans_sf"/>
</dbReference>
<dbReference type="InterPro" id="IPR011701">
    <property type="entry name" value="MFS"/>
</dbReference>
<protein>
    <submittedName>
        <fullName evidence="9">MFS general substrate transporter</fullName>
    </submittedName>
</protein>
<gene>
    <name evidence="9" type="ORF">GLAREA_05055</name>
</gene>
<evidence type="ECO:0000256" key="7">
    <source>
        <dbReference type="SAM" id="Phobius"/>
    </source>
</evidence>
<dbReference type="GO" id="GO:0022857">
    <property type="term" value="F:transmembrane transporter activity"/>
    <property type="evidence" value="ECO:0007669"/>
    <property type="project" value="InterPro"/>
</dbReference>
<dbReference type="Proteomes" id="UP000016922">
    <property type="component" value="Unassembled WGS sequence"/>
</dbReference>
<feature type="transmembrane region" description="Helical" evidence="7">
    <location>
        <begin position="335"/>
        <end position="357"/>
    </location>
</feature>
<dbReference type="SUPFAM" id="SSF103473">
    <property type="entry name" value="MFS general substrate transporter"/>
    <property type="match status" value="1"/>
</dbReference>
<keyword evidence="4 7" id="KW-1133">Transmembrane helix</keyword>
<dbReference type="EMBL" id="KE145353">
    <property type="protein sequence ID" value="EPE35718.1"/>
    <property type="molecule type" value="Genomic_DNA"/>
</dbReference>
<dbReference type="GeneID" id="19464110"/>
<reference evidence="9 10" key="1">
    <citation type="journal article" date="2013" name="BMC Genomics">
        <title>Genomics-driven discovery of the pneumocandin biosynthetic gene cluster in the fungus Glarea lozoyensis.</title>
        <authorList>
            <person name="Chen L."/>
            <person name="Yue Q."/>
            <person name="Zhang X."/>
            <person name="Xiang M."/>
            <person name="Wang C."/>
            <person name="Li S."/>
            <person name="Che Y."/>
            <person name="Ortiz-Lopez F.J."/>
            <person name="Bills G.F."/>
            <person name="Liu X."/>
            <person name="An Z."/>
        </authorList>
    </citation>
    <scope>NUCLEOTIDE SEQUENCE [LARGE SCALE GENOMIC DNA]</scope>
    <source>
        <strain evidence="10">ATCC 20868 / MF5171</strain>
    </source>
</reference>
<evidence type="ECO:0000256" key="1">
    <source>
        <dbReference type="ARBA" id="ARBA00004141"/>
    </source>
</evidence>
<dbReference type="GO" id="GO:0016020">
    <property type="term" value="C:membrane"/>
    <property type="evidence" value="ECO:0007669"/>
    <property type="project" value="UniProtKB-SubCell"/>
</dbReference>
<sequence>MDEKRVSSTMNSHNGETITPPNHSGASYDSEKIGVQELERTTTEINNADISEFSPEEQKRIIRRIDLRLVTTLGVLYMCSLMDRTNLSAANIAGMAKGLKLIDNRYSIIVLIFFIPYVLFQPPATVVMRKMGPRIFLTTIVVLWGGCMIGFGFVKKWDQMVGLRVLLGVLEAGFFPGCAYLLSCWYPRYDLQKRNAVFYLIGSMASAISGILAYGIMQMNGIANLSGWRWIFIIEGLITIVFGIAGYFLIVDFPEMAASSWKFLTPRETAFVVARIQADRADALPTQFNITEYLKNALDSKVWGFACLFGLTTTNSYAIAYFLPVILVRGMGFSVAAGQCLVAPPYVAAGIAMFGMAVVGDKYHVRGPIVIFGALLGMIGLPMLGYATNNGVRYFGVFLATISANANIPAILTYQANNIRGQWKRALCSATLVGFGGIGGIIGSTVFREHDAPKYGPGIMTCLIANGLVIVITLLLTLKFHRANKRAEAGGKIIEGQPGFRYTL</sequence>
<evidence type="ECO:0000256" key="4">
    <source>
        <dbReference type="ARBA" id="ARBA00022989"/>
    </source>
</evidence>
<dbReference type="RefSeq" id="XP_008076536.1">
    <property type="nucleotide sequence ID" value="XM_008078345.1"/>
</dbReference>
<evidence type="ECO:0000256" key="6">
    <source>
        <dbReference type="SAM" id="MobiDB-lite"/>
    </source>
</evidence>
<dbReference type="FunFam" id="1.20.1250.20:FF:000511">
    <property type="entry name" value="MFS general substrate transporter"/>
    <property type="match status" value="1"/>
</dbReference>
<feature type="transmembrane region" description="Helical" evidence="7">
    <location>
        <begin position="197"/>
        <end position="216"/>
    </location>
</feature>
<feature type="transmembrane region" description="Helical" evidence="7">
    <location>
        <begin position="302"/>
        <end position="323"/>
    </location>
</feature>
<dbReference type="PROSITE" id="PS50850">
    <property type="entry name" value="MFS"/>
    <property type="match status" value="1"/>
</dbReference>
<feature type="transmembrane region" description="Helical" evidence="7">
    <location>
        <begin position="394"/>
        <end position="414"/>
    </location>
</feature>
<comment type="subcellular location">
    <subcellularLocation>
        <location evidence="1">Membrane</location>
        <topology evidence="1">Multi-pass membrane protein</topology>
    </subcellularLocation>
</comment>
<dbReference type="OMA" id="DSKVWAY"/>
<evidence type="ECO:0000313" key="10">
    <source>
        <dbReference type="Proteomes" id="UP000016922"/>
    </source>
</evidence>
<dbReference type="InterPro" id="IPR020846">
    <property type="entry name" value="MFS_dom"/>
</dbReference>
<feature type="transmembrane region" description="Helical" evidence="7">
    <location>
        <begin position="369"/>
        <end position="388"/>
    </location>
</feature>
<accession>S3EBN6</accession>
<dbReference type="eggNOG" id="KOG2533">
    <property type="taxonomic scope" value="Eukaryota"/>
</dbReference>
<evidence type="ECO:0000313" key="9">
    <source>
        <dbReference type="EMBL" id="EPE35718.1"/>
    </source>
</evidence>
<name>S3EBN6_GLAL2</name>
<keyword evidence="5 7" id="KW-0472">Membrane</keyword>
<keyword evidence="10" id="KW-1185">Reference proteome</keyword>
<feature type="compositionally biased region" description="Polar residues" evidence="6">
    <location>
        <begin position="7"/>
        <end position="27"/>
    </location>
</feature>
<keyword evidence="2" id="KW-0813">Transport</keyword>
<dbReference type="FunFam" id="1.20.1250.20:FF:000409">
    <property type="entry name" value="MFS general substrate transporter"/>
    <property type="match status" value="1"/>
</dbReference>
<feature type="domain" description="Major facilitator superfamily (MFS) profile" evidence="8">
    <location>
        <begin position="69"/>
        <end position="485"/>
    </location>
</feature>
<dbReference type="PANTHER" id="PTHR43791:SF47">
    <property type="entry name" value="MAJOR FACILITATOR SUPERFAMILY (MFS) PROFILE DOMAIN-CONTAINING PROTEIN-RELATED"/>
    <property type="match status" value="1"/>
</dbReference>
<proteinExistence type="predicted"/>
<dbReference type="OrthoDB" id="3639251at2759"/>
<feature type="transmembrane region" description="Helical" evidence="7">
    <location>
        <begin position="106"/>
        <end position="128"/>
    </location>
</feature>
<organism evidence="9 10">
    <name type="scientific">Glarea lozoyensis (strain ATCC 20868 / MF5171)</name>
    <dbReference type="NCBI Taxonomy" id="1116229"/>
    <lineage>
        <taxon>Eukaryota</taxon>
        <taxon>Fungi</taxon>
        <taxon>Dikarya</taxon>
        <taxon>Ascomycota</taxon>
        <taxon>Pezizomycotina</taxon>
        <taxon>Leotiomycetes</taxon>
        <taxon>Helotiales</taxon>
        <taxon>Helotiaceae</taxon>
        <taxon>Glarea</taxon>
    </lineage>
</organism>
<dbReference type="HOGENOM" id="CLU_001265_0_1_1"/>
<evidence type="ECO:0000256" key="2">
    <source>
        <dbReference type="ARBA" id="ARBA00022448"/>
    </source>
</evidence>
<feature type="transmembrane region" description="Helical" evidence="7">
    <location>
        <begin position="426"/>
        <end position="446"/>
    </location>
</feature>
<feature type="transmembrane region" description="Helical" evidence="7">
    <location>
        <begin position="135"/>
        <end position="153"/>
    </location>
</feature>
<feature type="region of interest" description="Disordered" evidence="6">
    <location>
        <begin position="1"/>
        <end position="30"/>
    </location>
</feature>
<evidence type="ECO:0000256" key="5">
    <source>
        <dbReference type="ARBA" id="ARBA00023136"/>
    </source>
</evidence>
<keyword evidence="3 7" id="KW-0812">Transmembrane</keyword>
<dbReference type="Pfam" id="PF07690">
    <property type="entry name" value="MFS_1"/>
    <property type="match status" value="1"/>
</dbReference>
<evidence type="ECO:0000256" key="3">
    <source>
        <dbReference type="ARBA" id="ARBA00022692"/>
    </source>
</evidence>
<dbReference type="Gene3D" id="1.20.1250.20">
    <property type="entry name" value="MFS general substrate transporter like domains"/>
    <property type="match status" value="2"/>
</dbReference>
<dbReference type="KEGG" id="glz:GLAREA_05055"/>
<feature type="transmembrane region" description="Helical" evidence="7">
    <location>
        <begin position="458"/>
        <end position="478"/>
    </location>
</feature>
<dbReference type="AlphaFoldDB" id="S3EBN6"/>
<evidence type="ECO:0000259" key="8">
    <source>
        <dbReference type="PROSITE" id="PS50850"/>
    </source>
</evidence>
<dbReference type="PANTHER" id="PTHR43791">
    <property type="entry name" value="PERMEASE-RELATED"/>
    <property type="match status" value="1"/>
</dbReference>
<feature type="transmembrane region" description="Helical" evidence="7">
    <location>
        <begin position="228"/>
        <end position="250"/>
    </location>
</feature>